<dbReference type="Pfam" id="PF01402">
    <property type="entry name" value="RHH_1"/>
    <property type="match status" value="1"/>
</dbReference>
<dbReference type="Gene3D" id="1.10.1220.10">
    <property type="entry name" value="Met repressor-like"/>
    <property type="match status" value="1"/>
</dbReference>
<dbReference type="AlphaFoldDB" id="A0A926E2F8"/>
<dbReference type="InterPro" id="IPR002145">
    <property type="entry name" value="CopG"/>
</dbReference>
<dbReference type="EMBL" id="JACRSV010000001">
    <property type="protein sequence ID" value="MBC8558864.1"/>
    <property type="molecule type" value="Genomic_DNA"/>
</dbReference>
<dbReference type="Proteomes" id="UP000610760">
    <property type="component" value="Unassembled WGS sequence"/>
</dbReference>
<gene>
    <name evidence="2" type="ORF">H8710_02145</name>
</gene>
<dbReference type="InterPro" id="IPR010985">
    <property type="entry name" value="Ribbon_hlx_hlx"/>
</dbReference>
<dbReference type="InterPro" id="IPR013321">
    <property type="entry name" value="Arc_rbn_hlx_hlx"/>
</dbReference>
<sequence length="48" mass="5916">MSKMEREQTTIRLDPELMDKLRHEADKREMSFNALVIKIFRQWLSHQK</sequence>
<proteinExistence type="predicted"/>
<reference evidence="2" key="1">
    <citation type="submission" date="2020-08" db="EMBL/GenBank/DDBJ databases">
        <title>Genome public.</title>
        <authorList>
            <person name="Liu C."/>
            <person name="Sun Q."/>
        </authorList>
    </citation>
    <scope>NUCLEOTIDE SEQUENCE</scope>
    <source>
        <strain evidence="2">NSJ-33</strain>
    </source>
</reference>
<evidence type="ECO:0000313" key="2">
    <source>
        <dbReference type="EMBL" id="MBC8558864.1"/>
    </source>
</evidence>
<dbReference type="RefSeq" id="WP_249293761.1">
    <property type="nucleotide sequence ID" value="NZ_JACRSV010000001.1"/>
</dbReference>
<name>A0A926E2F8_9FIRM</name>
<keyword evidence="3" id="KW-1185">Reference proteome</keyword>
<comment type="caution">
    <text evidence="2">The sequence shown here is derived from an EMBL/GenBank/DDBJ whole genome shotgun (WGS) entry which is preliminary data.</text>
</comment>
<organism evidence="2 3">
    <name type="scientific">Fumia xinanensis</name>
    <dbReference type="NCBI Taxonomy" id="2763659"/>
    <lineage>
        <taxon>Bacteria</taxon>
        <taxon>Bacillati</taxon>
        <taxon>Bacillota</taxon>
        <taxon>Clostridia</taxon>
        <taxon>Eubacteriales</taxon>
        <taxon>Oscillospiraceae</taxon>
        <taxon>Fumia</taxon>
    </lineage>
</organism>
<evidence type="ECO:0000313" key="3">
    <source>
        <dbReference type="Proteomes" id="UP000610760"/>
    </source>
</evidence>
<dbReference type="SUPFAM" id="SSF47598">
    <property type="entry name" value="Ribbon-helix-helix"/>
    <property type="match status" value="1"/>
</dbReference>
<accession>A0A926E2F8</accession>
<feature type="domain" description="Ribbon-helix-helix protein CopG" evidence="1">
    <location>
        <begin position="8"/>
        <end position="42"/>
    </location>
</feature>
<protein>
    <submittedName>
        <fullName evidence="2">Ribbon-helix-helix protein, CopG family</fullName>
    </submittedName>
</protein>
<dbReference type="GO" id="GO:0006355">
    <property type="term" value="P:regulation of DNA-templated transcription"/>
    <property type="evidence" value="ECO:0007669"/>
    <property type="project" value="InterPro"/>
</dbReference>
<evidence type="ECO:0000259" key="1">
    <source>
        <dbReference type="Pfam" id="PF01402"/>
    </source>
</evidence>